<evidence type="ECO:0000256" key="1">
    <source>
        <dbReference type="ARBA" id="ARBA00004123"/>
    </source>
</evidence>
<keyword evidence="6" id="KW-1185">Reference proteome</keyword>
<evidence type="ECO:0000256" key="2">
    <source>
        <dbReference type="ARBA" id="ARBA00009270"/>
    </source>
</evidence>
<sequence length="369" mass="40856">MDHQAVKGNPIKGRPPWSETNSRHLYSVIIEKAAETDAMLVMLEGEAQVEAQNGSCIGSYGPNSSFGEVVVLGLVDTFPARVRAATDCRVLPVKAAAVRHALAMPNRLPEERQELHRLIEQRRSQVLNAVSGSLVCTFKAAGSWSIADVKEEISNLTGRATSLLPSGRQLLLGCKLLQDGELLKNLGASAVEPPGSSKRTLELRMVEASDDFYVRYFARRDFREDHELHEFEFCSSGRFRFARDFLQGGFFQGKMLRKECFLSAASLRVLRGMVLKSGILQADDADLPLPTRQSRQELEIKCEGTHVTLATQLHPSLPHIDGGRRLDHERTMSDFDALAEDIKSFGKSILEVFNVQLDGAAVATARPRR</sequence>
<evidence type="ECO:0000313" key="6">
    <source>
        <dbReference type="Proteomes" id="UP000604046"/>
    </source>
</evidence>
<reference evidence="5" key="1">
    <citation type="submission" date="2021-02" db="EMBL/GenBank/DDBJ databases">
        <authorList>
            <person name="Dougan E. K."/>
            <person name="Rhodes N."/>
            <person name="Thang M."/>
            <person name="Chan C."/>
        </authorList>
    </citation>
    <scope>NUCLEOTIDE SEQUENCE</scope>
</reference>
<dbReference type="Proteomes" id="UP000604046">
    <property type="component" value="Unassembled WGS sequence"/>
</dbReference>
<dbReference type="SUPFAM" id="SSF51206">
    <property type="entry name" value="cAMP-binding domain-like"/>
    <property type="match status" value="1"/>
</dbReference>
<proteinExistence type="inferred from homology"/>
<name>A0A812N137_9DINO</name>
<comment type="similarity">
    <text evidence="2">Belongs to the mago nashi family.</text>
</comment>
<gene>
    <name evidence="5" type="ORF">SNAT2548_LOCUS14945</name>
</gene>
<comment type="subcellular location">
    <subcellularLocation>
        <location evidence="1">Nucleus</location>
    </subcellularLocation>
</comment>
<dbReference type="InterPro" id="IPR014710">
    <property type="entry name" value="RmlC-like_jellyroll"/>
</dbReference>
<dbReference type="EMBL" id="CAJNDS010001813">
    <property type="protein sequence ID" value="CAE7281919.1"/>
    <property type="molecule type" value="Genomic_DNA"/>
</dbReference>
<dbReference type="AlphaFoldDB" id="A0A812N137"/>
<dbReference type="PROSITE" id="PS50042">
    <property type="entry name" value="CNMP_BINDING_3"/>
    <property type="match status" value="1"/>
</dbReference>
<dbReference type="InterPro" id="IPR004023">
    <property type="entry name" value="Mago_nashi"/>
</dbReference>
<dbReference type="InterPro" id="IPR018490">
    <property type="entry name" value="cNMP-bd_dom_sf"/>
</dbReference>
<feature type="domain" description="Cyclic nucleotide-binding" evidence="4">
    <location>
        <begin position="27"/>
        <end position="102"/>
    </location>
</feature>
<dbReference type="InterPro" id="IPR000595">
    <property type="entry name" value="cNMP-bd_dom"/>
</dbReference>
<evidence type="ECO:0000256" key="3">
    <source>
        <dbReference type="ARBA" id="ARBA00023242"/>
    </source>
</evidence>
<dbReference type="SUPFAM" id="SSF89817">
    <property type="entry name" value="Mago nashi protein"/>
    <property type="match status" value="1"/>
</dbReference>
<comment type="caution">
    <text evidence="5">The sequence shown here is derived from an EMBL/GenBank/DDBJ whole genome shotgun (WGS) entry which is preliminary data.</text>
</comment>
<dbReference type="PANTHER" id="PTHR12638">
    <property type="entry name" value="PROTEIN MAGO NASHI HOMOLOG"/>
    <property type="match status" value="1"/>
</dbReference>
<accession>A0A812N137</accession>
<keyword evidence="3" id="KW-0539">Nucleus</keyword>
<dbReference type="InterPro" id="IPR036605">
    <property type="entry name" value="Mago_nashi_sf"/>
</dbReference>
<dbReference type="InterPro" id="IPR029071">
    <property type="entry name" value="Ubiquitin-like_domsf"/>
</dbReference>
<protein>
    <recommendedName>
        <fullName evidence="4">Cyclic nucleotide-binding domain-containing protein</fullName>
    </recommendedName>
</protein>
<dbReference type="Pfam" id="PF00027">
    <property type="entry name" value="cNMP_binding"/>
    <property type="match status" value="1"/>
</dbReference>
<dbReference type="Gene3D" id="3.30.1560.10">
    <property type="entry name" value="Mago nashi"/>
    <property type="match status" value="1"/>
</dbReference>
<dbReference type="Pfam" id="PF02792">
    <property type="entry name" value="Mago_nashi"/>
    <property type="match status" value="1"/>
</dbReference>
<evidence type="ECO:0000313" key="5">
    <source>
        <dbReference type="EMBL" id="CAE7281919.1"/>
    </source>
</evidence>
<dbReference type="Gene3D" id="2.60.120.10">
    <property type="entry name" value="Jelly Rolls"/>
    <property type="match status" value="1"/>
</dbReference>
<dbReference type="OrthoDB" id="432510at2759"/>
<evidence type="ECO:0000259" key="4">
    <source>
        <dbReference type="PROSITE" id="PS50042"/>
    </source>
</evidence>
<dbReference type="SUPFAM" id="SSF54236">
    <property type="entry name" value="Ubiquitin-like"/>
    <property type="match status" value="1"/>
</dbReference>
<dbReference type="GO" id="GO:0035145">
    <property type="term" value="C:exon-exon junction complex"/>
    <property type="evidence" value="ECO:0007669"/>
    <property type="project" value="InterPro"/>
</dbReference>
<dbReference type="GO" id="GO:0008380">
    <property type="term" value="P:RNA splicing"/>
    <property type="evidence" value="ECO:0007669"/>
    <property type="project" value="InterPro"/>
</dbReference>
<dbReference type="PANTHER" id="PTHR12638:SF0">
    <property type="entry name" value="MAGO HOMOLOG, EXON JUNCTION COMPLEX SUBUNIT-RELATED"/>
    <property type="match status" value="1"/>
</dbReference>
<organism evidence="5 6">
    <name type="scientific">Symbiodinium natans</name>
    <dbReference type="NCBI Taxonomy" id="878477"/>
    <lineage>
        <taxon>Eukaryota</taxon>
        <taxon>Sar</taxon>
        <taxon>Alveolata</taxon>
        <taxon>Dinophyceae</taxon>
        <taxon>Suessiales</taxon>
        <taxon>Symbiodiniaceae</taxon>
        <taxon>Symbiodinium</taxon>
    </lineage>
</organism>